<evidence type="ECO:0000313" key="3">
    <source>
        <dbReference type="Proteomes" id="UP001346149"/>
    </source>
</evidence>
<comment type="caution">
    <text evidence="2">The sequence shown here is derived from an EMBL/GenBank/DDBJ whole genome shotgun (WGS) entry which is preliminary data.</text>
</comment>
<name>A0AAN7LK28_TRANT</name>
<reference evidence="2 3" key="1">
    <citation type="journal article" date="2023" name="Hortic Res">
        <title>Pangenome of water caltrop reveals structural variations and asymmetric subgenome divergence after allopolyploidization.</title>
        <authorList>
            <person name="Zhang X."/>
            <person name="Chen Y."/>
            <person name="Wang L."/>
            <person name="Yuan Y."/>
            <person name="Fang M."/>
            <person name="Shi L."/>
            <person name="Lu R."/>
            <person name="Comes H.P."/>
            <person name="Ma Y."/>
            <person name="Chen Y."/>
            <person name="Huang G."/>
            <person name="Zhou Y."/>
            <person name="Zheng Z."/>
            <person name="Qiu Y."/>
        </authorList>
    </citation>
    <scope>NUCLEOTIDE SEQUENCE [LARGE SCALE GENOMIC DNA]</scope>
    <source>
        <strain evidence="2">F231</strain>
    </source>
</reference>
<keyword evidence="3" id="KW-1185">Reference proteome</keyword>
<gene>
    <name evidence="2" type="ORF">SAY86_019491</name>
</gene>
<protein>
    <submittedName>
        <fullName evidence="2">Uncharacterized protein</fullName>
    </submittedName>
</protein>
<evidence type="ECO:0000313" key="2">
    <source>
        <dbReference type="EMBL" id="KAK4788172.1"/>
    </source>
</evidence>
<dbReference type="AlphaFoldDB" id="A0AAN7LK28"/>
<feature type="signal peptide" evidence="1">
    <location>
        <begin position="1"/>
        <end position="27"/>
    </location>
</feature>
<accession>A0AAN7LK28</accession>
<feature type="chain" id="PRO_5042913912" evidence="1">
    <location>
        <begin position="28"/>
        <end position="155"/>
    </location>
</feature>
<organism evidence="2 3">
    <name type="scientific">Trapa natans</name>
    <name type="common">Water chestnut</name>
    <dbReference type="NCBI Taxonomy" id="22666"/>
    <lineage>
        <taxon>Eukaryota</taxon>
        <taxon>Viridiplantae</taxon>
        <taxon>Streptophyta</taxon>
        <taxon>Embryophyta</taxon>
        <taxon>Tracheophyta</taxon>
        <taxon>Spermatophyta</taxon>
        <taxon>Magnoliopsida</taxon>
        <taxon>eudicotyledons</taxon>
        <taxon>Gunneridae</taxon>
        <taxon>Pentapetalae</taxon>
        <taxon>rosids</taxon>
        <taxon>malvids</taxon>
        <taxon>Myrtales</taxon>
        <taxon>Lythraceae</taxon>
        <taxon>Trapa</taxon>
    </lineage>
</organism>
<dbReference type="EMBL" id="JAXQNO010000011">
    <property type="protein sequence ID" value="KAK4788172.1"/>
    <property type="molecule type" value="Genomic_DNA"/>
</dbReference>
<dbReference type="Proteomes" id="UP001346149">
    <property type="component" value="Unassembled WGS sequence"/>
</dbReference>
<keyword evidence="1" id="KW-0732">Signal</keyword>
<evidence type="ECO:0000256" key="1">
    <source>
        <dbReference type="SAM" id="SignalP"/>
    </source>
</evidence>
<sequence>MGWTFGVEYLVLIQLISLFTFKKNLLGEGDTDTDTLCYDSNCGYNASVHLNTGRHCPGNSAIRTNCRQLQVCTSKNSNVPEGRREQKTEKFTTASKYYDLTWVGKYSIRRTAAEGVGRTAGDDEVMKVPEKPPGVLVVDMDSGASAGEGNGNSGA</sequence>
<proteinExistence type="predicted"/>